<reference evidence="2 3" key="1">
    <citation type="submission" date="2016-10" db="EMBL/GenBank/DDBJ databases">
        <authorList>
            <person name="Varghese N."/>
            <person name="Submissions S."/>
        </authorList>
    </citation>
    <scope>NUCLEOTIDE SEQUENCE [LARGE SCALE GENOMIC DNA]</scope>
    <source>
        <strain evidence="2 3">PDC82</strain>
    </source>
</reference>
<keyword evidence="1" id="KW-0378">Hydrolase</keyword>
<dbReference type="Gene3D" id="3.40.50.1820">
    <property type="entry name" value="alpha/beta hydrolase"/>
    <property type="match status" value="1"/>
</dbReference>
<evidence type="ECO:0000313" key="3">
    <source>
        <dbReference type="Proteomes" id="UP000198917"/>
    </source>
</evidence>
<comment type="caution">
    <text evidence="2">The sequence shown here is derived from an EMBL/GenBank/DDBJ whole genome shotgun (WGS) entry which is preliminary data.</text>
</comment>
<dbReference type="InterPro" id="IPR000639">
    <property type="entry name" value="Epox_hydrolase-like"/>
</dbReference>
<evidence type="ECO:0000313" key="2">
    <source>
        <dbReference type="EMBL" id="SDJ23762.1"/>
    </source>
</evidence>
<protein>
    <submittedName>
        <fullName evidence="2">Pimeloyl-ACP methyl ester carboxylesterase</fullName>
    </submittedName>
</protein>
<dbReference type="Pfam" id="PF00561">
    <property type="entry name" value="Abhydrolase_1"/>
    <property type="match status" value="1"/>
</dbReference>
<dbReference type="PRINTS" id="PR00111">
    <property type="entry name" value="ABHYDROLASE"/>
</dbReference>
<gene>
    <name evidence="2" type="ORF">SAMN05428983_0766</name>
</gene>
<dbReference type="EMBL" id="FNEW01000001">
    <property type="protein sequence ID" value="SDJ23762.1"/>
    <property type="molecule type" value="Genomic_DNA"/>
</dbReference>
<dbReference type="SUPFAM" id="SSF53474">
    <property type="entry name" value="alpha/beta-Hydrolases"/>
    <property type="match status" value="1"/>
</dbReference>
<proteinExistence type="predicted"/>
<name>A0A7Z7BHF9_9HYPH</name>
<organism evidence="2 3">
    <name type="scientific">Agrobacterium fabrum</name>
    <dbReference type="NCBI Taxonomy" id="1176649"/>
    <lineage>
        <taxon>Bacteria</taxon>
        <taxon>Pseudomonadati</taxon>
        <taxon>Pseudomonadota</taxon>
        <taxon>Alphaproteobacteria</taxon>
        <taxon>Hyphomicrobiales</taxon>
        <taxon>Rhizobiaceae</taxon>
        <taxon>Rhizobium/Agrobacterium group</taxon>
        <taxon>Agrobacterium</taxon>
        <taxon>Agrobacterium tumefaciens complex</taxon>
    </lineage>
</organism>
<accession>A0A7Z7BHF9</accession>
<dbReference type="Proteomes" id="UP000198917">
    <property type="component" value="Unassembled WGS sequence"/>
</dbReference>
<dbReference type="GO" id="GO:0016787">
    <property type="term" value="F:hydrolase activity"/>
    <property type="evidence" value="ECO:0007669"/>
    <property type="project" value="UniProtKB-KW"/>
</dbReference>
<dbReference type="AlphaFoldDB" id="A0A7Z7BHF9"/>
<evidence type="ECO:0000256" key="1">
    <source>
        <dbReference type="ARBA" id="ARBA00022801"/>
    </source>
</evidence>
<dbReference type="PANTHER" id="PTHR43329">
    <property type="entry name" value="EPOXIDE HYDROLASE"/>
    <property type="match status" value="1"/>
</dbReference>
<dbReference type="InterPro" id="IPR000073">
    <property type="entry name" value="AB_hydrolase_1"/>
</dbReference>
<dbReference type="InterPro" id="IPR029058">
    <property type="entry name" value="AB_hydrolase_fold"/>
</dbReference>
<dbReference type="PRINTS" id="PR00412">
    <property type="entry name" value="EPOXHYDRLASE"/>
</dbReference>
<sequence>MLRRTFIALAAQLVVYGSVKRALSHEAPMKDTIISTATISISLIEAGQGPLVLLCHGFPETKYAWRHQIEAFARAGYRAVAPDMRGYGKTEAPERPDQYTVFHTVGDLVALLDALGEQQAVVVGHDWGATVAWQAALMRPDRFRAVVALSVPMMGLPPMPPSRIFPQDDKSLFYTLYFQDPDGAEAEFGRDVALTLRKLIFAASGEAGPRLPGDSTPNPFGMVSRSMGLLESLPEPAALPDWLPAPDFDRMVRDFQASGFRGGLNYYRNLDRNRELQRLAAGLKITVPALFMIGERDTGLSIPGMDQIIAEMPTLVPDLRGLHTISGAGHWLQQERPKEVSTAILRFLESI</sequence>